<dbReference type="Proteomes" id="UP000249526">
    <property type="component" value="Unassembled WGS sequence"/>
</dbReference>
<evidence type="ECO:0000313" key="2">
    <source>
        <dbReference type="Proteomes" id="UP000249526"/>
    </source>
</evidence>
<proteinExistence type="predicted"/>
<accession>A0A8G1VQU4</accession>
<name>A0A8G1VQU4_9EURO</name>
<dbReference type="AlphaFoldDB" id="A0A8G1VQU4"/>
<dbReference type="EMBL" id="KZ825055">
    <property type="protein sequence ID" value="RAH62181.1"/>
    <property type="molecule type" value="Genomic_DNA"/>
</dbReference>
<organism evidence="1 2">
    <name type="scientific">Aspergillus piperis CBS 112811</name>
    <dbReference type="NCBI Taxonomy" id="1448313"/>
    <lineage>
        <taxon>Eukaryota</taxon>
        <taxon>Fungi</taxon>
        <taxon>Dikarya</taxon>
        <taxon>Ascomycota</taxon>
        <taxon>Pezizomycotina</taxon>
        <taxon>Eurotiomycetes</taxon>
        <taxon>Eurotiomycetidae</taxon>
        <taxon>Eurotiales</taxon>
        <taxon>Aspergillaceae</taxon>
        <taxon>Aspergillus</taxon>
        <taxon>Aspergillus subgen. Circumdati</taxon>
    </lineage>
</organism>
<dbReference type="RefSeq" id="XP_025520103.1">
    <property type="nucleotide sequence ID" value="XM_025663219.1"/>
</dbReference>
<dbReference type="GeneID" id="37166621"/>
<evidence type="ECO:0000313" key="1">
    <source>
        <dbReference type="EMBL" id="RAH62181.1"/>
    </source>
</evidence>
<gene>
    <name evidence="1" type="ORF">BO85DRAFT_484195</name>
</gene>
<protein>
    <submittedName>
        <fullName evidence="1">Uncharacterized protein</fullName>
    </submittedName>
</protein>
<sequence length="128" mass="14270">MYVIQSRCLSQDWHIPTSDGPRSSIGALNVVQNELQSITKLRQLKFSVPVAPIHQSGCAEEQMVFDLEFPLSDMLVTFTVQYNKERVVPLLTIETTGSCDTGDYSFSAIHPSHYFGPAIIINPQIKDA</sequence>
<reference evidence="1 2" key="1">
    <citation type="submission" date="2018-02" db="EMBL/GenBank/DDBJ databases">
        <title>The genomes of Aspergillus section Nigri reveals drivers in fungal speciation.</title>
        <authorList>
            <consortium name="DOE Joint Genome Institute"/>
            <person name="Vesth T.C."/>
            <person name="Nybo J."/>
            <person name="Theobald S."/>
            <person name="Brandl J."/>
            <person name="Frisvad J.C."/>
            <person name="Nielsen K.F."/>
            <person name="Lyhne E.K."/>
            <person name="Kogle M.E."/>
            <person name="Kuo A."/>
            <person name="Riley R."/>
            <person name="Clum A."/>
            <person name="Nolan M."/>
            <person name="Lipzen A."/>
            <person name="Salamov A."/>
            <person name="Henrissat B."/>
            <person name="Wiebenga A."/>
            <person name="De vries R.P."/>
            <person name="Grigoriev I.V."/>
            <person name="Mortensen U.H."/>
            <person name="Andersen M.R."/>
            <person name="Baker S.E."/>
        </authorList>
    </citation>
    <scope>NUCLEOTIDE SEQUENCE [LARGE SCALE GENOMIC DNA]</scope>
    <source>
        <strain evidence="1 2">CBS 112811</strain>
    </source>
</reference>
<keyword evidence="2" id="KW-1185">Reference proteome</keyword>